<name>A0A172YHA3_9GAMM</name>
<dbReference type="InterPro" id="IPR041796">
    <property type="entry name" value="Mre11_N"/>
</dbReference>
<accession>A0A172YHA3</accession>
<dbReference type="InterPro" id="IPR014577">
    <property type="entry name" value="UCP033093_metalloPase"/>
</dbReference>
<dbReference type="STRING" id="376489.A5892_15120"/>
<dbReference type="PANTHER" id="PTHR30337:SF0">
    <property type="entry name" value="NUCLEASE SBCCD SUBUNIT D"/>
    <property type="match status" value="1"/>
</dbReference>
<dbReference type="SUPFAM" id="SSF56300">
    <property type="entry name" value="Metallo-dependent phosphatases"/>
    <property type="match status" value="1"/>
</dbReference>
<evidence type="ECO:0000256" key="2">
    <source>
        <dbReference type="ARBA" id="ARBA00022801"/>
    </source>
</evidence>
<reference evidence="5 6" key="1">
    <citation type="submission" date="2016-04" db="EMBL/GenBank/DDBJ databases">
        <title>Complete Genome Sequence of Halotalea alkalilenta IHB B 13600.</title>
        <authorList>
            <person name="Swarnkar M.K."/>
            <person name="Sharma A."/>
            <person name="Kaushal K."/>
            <person name="Soni R."/>
            <person name="Rana S."/>
            <person name="Singh A.K."/>
            <person name="Gulati A."/>
        </authorList>
    </citation>
    <scope>NUCLEOTIDE SEQUENCE [LARGE SCALE GENOMIC DNA]</scope>
    <source>
        <strain evidence="5 6">IHB B 13600</strain>
    </source>
</reference>
<dbReference type="Gene3D" id="3.60.21.10">
    <property type="match status" value="1"/>
</dbReference>
<protein>
    <submittedName>
        <fullName evidence="5">Metallophosphatase</fullName>
    </submittedName>
</protein>
<dbReference type="Proteomes" id="UP000077875">
    <property type="component" value="Chromosome"/>
</dbReference>
<dbReference type="EMBL" id="CP015243">
    <property type="protein sequence ID" value="ANF58634.1"/>
    <property type="molecule type" value="Genomic_DNA"/>
</dbReference>
<feature type="domain" description="Calcineurin-like phosphoesterase" evidence="4">
    <location>
        <begin position="2"/>
        <end position="218"/>
    </location>
</feature>
<keyword evidence="2" id="KW-0378">Hydrolase</keyword>
<keyword evidence="1" id="KW-0540">Nuclease</keyword>
<evidence type="ECO:0000259" key="4">
    <source>
        <dbReference type="Pfam" id="PF00149"/>
    </source>
</evidence>
<dbReference type="Pfam" id="PF00149">
    <property type="entry name" value="Metallophos"/>
    <property type="match status" value="1"/>
</dbReference>
<dbReference type="AlphaFoldDB" id="A0A172YHA3"/>
<keyword evidence="3" id="KW-0269">Exonuclease</keyword>
<dbReference type="CDD" id="cd00840">
    <property type="entry name" value="MPP_Mre11_N"/>
    <property type="match status" value="1"/>
</dbReference>
<dbReference type="GO" id="GO:0004527">
    <property type="term" value="F:exonuclease activity"/>
    <property type="evidence" value="ECO:0007669"/>
    <property type="project" value="UniProtKB-KW"/>
</dbReference>
<dbReference type="PANTHER" id="PTHR30337">
    <property type="entry name" value="COMPONENT OF ATP-DEPENDENT DSDNA EXONUCLEASE"/>
    <property type="match status" value="1"/>
</dbReference>
<proteinExistence type="predicted"/>
<dbReference type="RefSeq" id="WP_064123496.1">
    <property type="nucleotide sequence ID" value="NZ_CP015243.1"/>
</dbReference>
<organism evidence="5 6">
    <name type="scientific">Halotalea alkalilenta</name>
    <dbReference type="NCBI Taxonomy" id="376489"/>
    <lineage>
        <taxon>Bacteria</taxon>
        <taxon>Pseudomonadati</taxon>
        <taxon>Pseudomonadota</taxon>
        <taxon>Gammaproteobacteria</taxon>
        <taxon>Oceanospirillales</taxon>
        <taxon>Halomonadaceae</taxon>
        <taxon>Halotalea</taxon>
    </lineage>
</organism>
<sequence>MIRLLHTADWQIGKPFGQFEPDEAVLLSEARFLAVERLAMLATEHQVDAVLVAGDVFDAQTVADKTLHRLFNALAGFPGPWVMIPGNHDAALAESVWRRAERLDALPANLHLCLRPEPLHLEAANLVVLPAPLTQRHTYQDLTDWFDLAATPEGALRIGLAHGSVEGILIEAIDSPNPIALDRADKARLDYLALGDWHGAKRIDARSWYAGTPEPDRFKANDAGRALLVELDAPGIEPRVTQLETGRYRWRQETRTLRVASDLDALLEWLGALGGDDVVALILEGSLDLAAHRRLEIALGQARGRARSLRVDTQALRLEPTVEDLDALAADGYVGEVIDELREQQGGSDGAVARDALALLAGLLDERREKRA</sequence>
<evidence type="ECO:0000256" key="3">
    <source>
        <dbReference type="ARBA" id="ARBA00022839"/>
    </source>
</evidence>
<evidence type="ECO:0000256" key="1">
    <source>
        <dbReference type="ARBA" id="ARBA00022722"/>
    </source>
</evidence>
<dbReference type="InterPro" id="IPR029052">
    <property type="entry name" value="Metallo-depent_PP-like"/>
</dbReference>
<gene>
    <name evidence="5" type="ORF">A5892_15120</name>
</gene>
<keyword evidence="6" id="KW-1185">Reference proteome</keyword>
<dbReference type="InterPro" id="IPR004843">
    <property type="entry name" value="Calcineurin-like_PHP"/>
</dbReference>
<dbReference type="InterPro" id="IPR050535">
    <property type="entry name" value="DNA_Repair-Maintenance_Comp"/>
</dbReference>
<dbReference type="KEGG" id="haa:A5892_15120"/>
<evidence type="ECO:0000313" key="5">
    <source>
        <dbReference type="EMBL" id="ANF58634.1"/>
    </source>
</evidence>
<dbReference type="PIRSF" id="PIRSF033093">
    <property type="entry name" value="UCP_ML1119"/>
    <property type="match status" value="1"/>
</dbReference>
<evidence type="ECO:0000313" key="6">
    <source>
        <dbReference type="Proteomes" id="UP000077875"/>
    </source>
</evidence>